<dbReference type="InterPro" id="IPR019826">
    <property type="entry name" value="Carboxylesterase_B_AS"/>
</dbReference>
<gene>
    <name evidence="5" type="ORF">FA15DRAFT_755950</name>
</gene>
<dbReference type="Gene3D" id="3.40.50.1820">
    <property type="entry name" value="alpha/beta hydrolase"/>
    <property type="match status" value="1"/>
</dbReference>
<evidence type="ECO:0000313" key="6">
    <source>
        <dbReference type="Proteomes" id="UP000307440"/>
    </source>
</evidence>
<dbReference type="AlphaFoldDB" id="A0A5C3KY17"/>
<dbReference type="InterPro" id="IPR029058">
    <property type="entry name" value="AB_hydrolase_fold"/>
</dbReference>
<keyword evidence="6" id="KW-1185">Reference proteome</keyword>
<dbReference type="EMBL" id="ML210188">
    <property type="protein sequence ID" value="TFK25304.1"/>
    <property type="molecule type" value="Genomic_DNA"/>
</dbReference>
<keyword evidence="2 3" id="KW-0378">Hydrolase</keyword>
<dbReference type="InterPro" id="IPR002018">
    <property type="entry name" value="CarbesteraseB"/>
</dbReference>
<reference evidence="5 6" key="1">
    <citation type="journal article" date="2019" name="Nat. Ecol. Evol.">
        <title>Megaphylogeny resolves global patterns of mushroom evolution.</title>
        <authorList>
            <person name="Varga T."/>
            <person name="Krizsan K."/>
            <person name="Foldi C."/>
            <person name="Dima B."/>
            <person name="Sanchez-Garcia M."/>
            <person name="Sanchez-Ramirez S."/>
            <person name="Szollosi G.J."/>
            <person name="Szarkandi J.G."/>
            <person name="Papp V."/>
            <person name="Albert L."/>
            <person name="Andreopoulos W."/>
            <person name="Angelini C."/>
            <person name="Antonin V."/>
            <person name="Barry K.W."/>
            <person name="Bougher N.L."/>
            <person name="Buchanan P."/>
            <person name="Buyck B."/>
            <person name="Bense V."/>
            <person name="Catcheside P."/>
            <person name="Chovatia M."/>
            <person name="Cooper J."/>
            <person name="Damon W."/>
            <person name="Desjardin D."/>
            <person name="Finy P."/>
            <person name="Geml J."/>
            <person name="Haridas S."/>
            <person name="Hughes K."/>
            <person name="Justo A."/>
            <person name="Karasinski D."/>
            <person name="Kautmanova I."/>
            <person name="Kiss B."/>
            <person name="Kocsube S."/>
            <person name="Kotiranta H."/>
            <person name="LaButti K.M."/>
            <person name="Lechner B.E."/>
            <person name="Liimatainen K."/>
            <person name="Lipzen A."/>
            <person name="Lukacs Z."/>
            <person name="Mihaltcheva S."/>
            <person name="Morgado L.N."/>
            <person name="Niskanen T."/>
            <person name="Noordeloos M.E."/>
            <person name="Ohm R.A."/>
            <person name="Ortiz-Santana B."/>
            <person name="Ovrebo C."/>
            <person name="Racz N."/>
            <person name="Riley R."/>
            <person name="Savchenko A."/>
            <person name="Shiryaev A."/>
            <person name="Soop K."/>
            <person name="Spirin V."/>
            <person name="Szebenyi C."/>
            <person name="Tomsovsky M."/>
            <person name="Tulloss R.E."/>
            <person name="Uehling J."/>
            <person name="Grigoriev I.V."/>
            <person name="Vagvolgyi C."/>
            <person name="Papp T."/>
            <person name="Martin F.M."/>
            <person name="Miettinen O."/>
            <person name="Hibbett D.S."/>
            <person name="Nagy L.G."/>
        </authorList>
    </citation>
    <scope>NUCLEOTIDE SEQUENCE [LARGE SCALE GENOMIC DNA]</scope>
    <source>
        <strain evidence="5 6">CBS 121175</strain>
    </source>
</reference>
<feature type="signal peptide" evidence="3">
    <location>
        <begin position="1"/>
        <end position="18"/>
    </location>
</feature>
<evidence type="ECO:0000256" key="2">
    <source>
        <dbReference type="ARBA" id="ARBA00022801"/>
    </source>
</evidence>
<organism evidence="5 6">
    <name type="scientific">Coprinopsis marcescibilis</name>
    <name type="common">Agaric fungus</name>
    <name type="synonym">Psathyrella marcescibilis</name>
    <dbReference type="NCBI Taxonomy" id="230819"/>
    <lineage>
        <taxon>Eukaryota</taxon>
        <taxon>Fungi</taxon>
        <taxon>Dikarya</taxon>
        <taxon>Basidiomycota</taxon>
        <taxon>Agaricomycotina</taxon>
        <taxon>Agaricomycetes</taxon>
        <taxon>Agaricomycetidae</taxon>
        <taxon>Agaricales</taxon>
        <taxon>Agaricineae</taxon>
        <taxon>Psathyrellaceae</taxon>
        <taxon>Coprinopsis</taxon>
    </lineage>
</organism>
<dbReference type="EC" id="3.1.1.-" evidence="3"/>
<name>A0A5C3KY17_COPMA</name>
<evidence type="ECO:0000256" key="3">
    <source>
        <dbReference type="RuleBase" id="RU361235"/>
    </source>
</evidence>
<sequence length="549" mass="60115">MVYKAAVLLFGLFVGAFAAPEIKLHGTTLIGRDVTTSNVEFFGGIPFAEPPVGRLRFRPPVLKTRLDTPTFDASEYGDWCLQPPLTPGIKDVSEDCLTINVHRPTGAKPGDKLPVLFWVYGGAFLIGGAGFYNGSGIVAHSIQRDTPIVYVNFNYRLGPFGYPQGKEAEDRSQLNLALQDISTALKWVHANIHVFGGDKSKITIFGESAGAMNIGVLLLNQEFERLVRGAIFESGQANGSGVFRADRGELTWQGFVRSIPSCASLAITGNTFPCLQNASQEEISAAYLGSFNTDQLTVAWQPTLDPSRGSLLPYFPSKLYKKGKFARIPFIAGTNLDEGTSFSAVARNENYTESDIRAEILATSSPLAVDPGHFAEVTDRLLELYPDSPALGSPYGTGEELFGLPSLYKRVSSILGDLIFEGPRRQWTQAAAEHGVKVYGYLFTQPQPFGQPESGVPHAAEIGYVYGNAFDAGESGRRLTTTMMDYWISFAVNLDPNDDKGSKRPIWPVYTKPNQVLIQLNGDNTTVIRDDYREARIGHINDNSIAFRR</sequence>
<evidence type="ECO:0000313" key="5">
    <source>
        <dbReference type="EMBL" id="TFK25304.1"/>
    </source>
</evidence>
<dbReference type="OrthoDB" id="408631at2759"/>
<dbReference type="PANTHER" id="PTHR11559">
    <property type="entry name" value="CARBOXYLESTERASE"/>
    <property type="match status" value="1"/>
</dbReference>
<evidence type="ECO:0000259" key="4">
    <source>
        <dbReference type="Pfam" id="PF00135"/>
    </source>
</evidence>
<comment type="similarity">
    <text evidence="1 3">Belongs to the type-B carboxylesterase/lipase family.</text>
</comment>
<dbReference type="STRING" id="230819.A0A5C3KY17"/>
<proteinExistence type="inferred from homology"/>
<dbReference type="PROSITE" id="PS00122">
    <property type="entry name" value="CARBOXYLESTERASE_B_1"/>
    <property type="match status" value="1"/>
</dbReference>
<accession>A0A5C3KY17</accession>
<protein>
    <recommendedName>
        <fullName evidence="3">Carboxylic ester hydrolase</fullName>
        <ecNumber evidence="3">3.1.1.-</ecNumber>
    </recommendedName>
</protein>
<dbReference type="SUPFAM" id="SSF53474">
    <property type="entry name" value="alpha/beta-Hydrolases"/>
    <property type="match status" value="1"/>
</dbReference>
<dbReference type="Pfam" id="PF00135">
    <property type="entry name" value="COesterase"/>
    <property type="match status" value="1"/>
</dbReference>
<dbReference type="GO" id="GO:0016787">
    <property type="term" value="F:hydrolase activity"/>
    <property type="evidence" value="ECO:0007669"/>
    <property type="project" value="UniProtKB-KW"/>
</dbReference>
<dbReference type="Proteomes" id="UP000307440">
    <property type="component" value="Unassembled WGS sequence"/>
</dbReference>
<feature type="domain" description="Carboxylesterase type B" evidence="4">
    <location>
        <begin position="20"/>
        <end position="526"/>
    </location>
</feature>
<evidence type="ECO:0000256" key="1">
    <source>
        <dbReference type="ARBA" id="ARBA00005964"/>
    </source>
</evidence>
<feature type="chain" id="PRO_5023027806" description="Carboxylic ester hydrolase" evidence="3">
    <location>
        <begin position="19"/>
        <end position="549"/>
    </location>
</feature>
<dbReference type="InterPro" id="IPR050309">
    <property type="entry name" value="Type-B_Carboxylest/Lipase"/>
</dbReference>
<keyword evidence="3" id="KW-0732">Signal</keyword>